<reference evidence="1 2" key="1">
    <citation type="submission" date="2023-02" db="EMBL/GenBank/DDBJ databases">
        <title>LHISI_Scaffold_Assembly.</title>
        <authorList>
            <person name="Stuart O.P."/>
            <person name="Cleave R."/>
            <person name="Magrath M.J.L."/>
            <person name="Mikheyev A.S."/>
        </authorList>
    </citation>
    <scope>NUCLEOTIDE SEQUENCE [LARGE SCALE GENOMIC DNA]</scope>
    <source>
        <strain evidence="1">Daus_M_001</strain>
        <tissue evidence="1">Leg muscle</tissue>
    </source>
</reference>
<keyword evidence="2" id="KW-1185">Reference proteome</keyword>
<name>A0ABQ9G2L9_9NEOP</name>
<dbReference type="EMBL" id="JARBHB010000016">
    <property type="protein sequence ID" value="KAJ8866723.1"/>
    <property type="molecule type" value="Genomic_DNA"/>
</dbReference>
<evidence type="ECO:0000313" key="2">
    <source>
        <dbReference type="Proteomes" id="UP001159363"/>
    </source>
</evidence>
<organism evidence="1 2">
    <name type="scientific">Dryococelus australis</name>
    <dbReference type="NCBI Taxonomy" id="614101"/>
    <lineage>
        <taxon>Eukaryota</taxon>
        <taxon>Metazoa</taxon>
        <taxon>Ecdysozoa</taxon>
        <taxon>Arthropoda</taxon>
        <taxon>Hexapoda</taxon>
        <taxon>Insecta</taxon>
        <taxon>Pterygota</taxon>
        <taxon>Neoptera</taxon>
        <taxon>Polyneoptera</taxon>
        <taxon>Phasmatodea</taxon>
        <taxon>Verophasmatodea</taxon>
        <taxon>Anareolatae</taxon>
        <taxon>Phasmatidae</taxon>
        <taxon>Eurycanthinae</taxon>
        <taxon>Dryococelus</taxon>
    </lineage>
</organism>
<evidence type="ECO:0000313" key="1">
    <source>
        <dbReference type="EMBL" id="KAJ8866723.1"/>
    </source>
</evidence>
<gene>
    <name evidence="1" type="ORF">PR048_032584</name>
</gene>
<accession>A0ABQ9G2L9</accession>
<dbReference type="Proteomes" id="UP001159363">
    <property type="component" value="Chromosome 15"/>
</dbReference>
<sequence length="84" mass="9587">MQNTLQTLYKMTCCKQHFLFIVDKGRNEGLTEQMSICVQYLHSSEIKEQFLGFMELDQLNAHALANTINCFLNSVGLDLTVSII</sequence>
<proteinExistence type="predicted"/>
<comment type="caution">
    <text evidence="1">The sequence shown here is derived from an EMBL/GenBank/DDBJ whole genome shotgun (WGS) entry which is preliminary data.</text>
</comment>
<protein>
    <submittedName>
        <fullName evidence="1">Uncharacterized protein</fullName>
    </submittedName>
</protein>